<dbReference type="Gene3D" id="3.90.1150.10">
    <property type="entry name" value="Aspartate Aminotransferase, domain 1"/>
    <property type="match status" value="2"/>
</dbReference>
<accession>A0ABQ8B9F7</accession>
<dbReference type="CDD" id="cd00609">
    <property type="entry name" value="AAT_like"/>
    <property type="match status" value="2"/>
</dbReference>
<dbReference type="InterPro" id="IPR004839">
    <property type="entry name" value="Aminotransferase_I/II_large"/>
</dbReference>
<dbReference type="InterPro" id="IPR005958">
    <property type="entry name" value="TyrNic_aminoTrfase"/>
</dbReference>
<dbReference type="PANTHER" id="PTHR45744">
    <property type="entry name" value="TYROSINE AMINOTRANSFERASE"/>
    <property type="match status" value="1"/>
</dbReference>
<dbReference type="Proteomes" id="UP000824890">
    <property type="component" value="Unassembled WGS sequence"/>
</dbReference>
<organism evidence="5 6">
    <name type="scientific">Brassica napus</name>
    <name type="common">Rape</name>
    <dbReference type="NCBI Taxonomy" id="3708"/>
    <lineage>
        <taxon>Eukaryota</taxon>
        <taxon>Viridiplantae</taxon>
        <taxon>Streptophyta</taxon>
        <taxon>Embryophyta</taxon>
        <taxon>Tracheophyta</taxon>
        <taxon>Spermatophyta</taxon>
        <taxon>Magnoliopsida</taxon>
        <taxon>eudicotyledons</taxon>
        <taxon>Gunneridae</taxon>
        <taxon>Pentapetalae</taxon>
        <taxon>rosids</taxon>
        <taxon>malvids</taxon>
        <taxon>Brassicales</taxon>
        <taxon>Brassicaceae</taxon>
        <taxon>Brassiceae</taxon>
        <taxon>Brassica</taxon>
    </lineage>
</organism>
<dbReference type="SUPFAM" id="SSF53383">
    <property type="entry name" value="PLP-dependent transferases"/>
    <property type="match status" value="2"/>
</dbReference>
<feature type="domain" description="Aminotransferase class I/classII large" evidence="4">
    <location>
        <begin position="565"/>
        <end position="926"/>
    </location>
</feature>
<comment type="cofactor">
    <cofactor evidence="1">
        <name>pyridoxal 5'-phosphate</name>
        <dbReference type="ChEBI" id="CHEBI:597326"/>
    </cofactor>
</comment>
<name>A0ABQ8B9F7_BRANA</name>
<evidence type="ECO:0000313" key="5">
    <source>
        <dbReference type="EMBL" id="KAH0901429.1"/>
    </source>
</evidence>
<keyword evidence="3" id="KW-0663">Pyridoxal phosphate</keyword>
<sequence length="952" mass="106242">MIYFFYKYFLLASSYKPLRLQTLQTMSYYNHLIVPTLQTETEAQTQTQDASDNNVWRFRGSDTAAKASSVMMRVNVYKLFDLCSLENKKNLLPLGHGDPVVYLCFRTSIHVGNAVVDVIRSGKGNSYGPAAGILPARQAVADYVNRDLTNKVTSSDVYMTVGCNQGTEVVIHSLARPNANILLPRPSYAHFEARSIFSGLEFRKYDLLPEKEWEIDLQGIEAMSDENTVAMVIINPNNPCGNVYSHDHLKKVAETARKLGIMVIADEVYRETIYGDNPFVPMGKFSLIAPVITLGSISKGWIVPGWRIGWIALNDPRGLLKSTGVAQSIQHNIDINPDVTTVFQFALPEILEKTTKETFAEKNLILKQNVELVCDRLKDIPCVVCTKKPESCTYLLAKLELSLMEDIEDDMDFCMKLAKEENLTWIRITIGVEAQMLEDALERLNGFCKQRAKTPGLIASKVVDTEPAAALDCGRRLLLDEEQLALIHHHVSHLYALSHHSHLLVSALQTEEEAERQTQYESDNNVWRFKGSDTAAKASSVTMRVIVYKLFDLCTPDIKKPLLPLAHGDPSVYPCYRTSIHVENAVSDVLRSGKGNSYGPAAGFLPARQAVADFVNRDLTNKVTPNDVYMTVGCNQGIEVLMQALAAPNANIFLPRPSYPHYEARCVYSGLEVRKYDLLPENEWEIDLQGIEAMADENTVAMVIINPNNPCGNVYSYDHLKKVAEMARKLGIMVITDEVYSQTIFGDNPFVPMGEFGSIAPVITLGGISKGWIVPGWRIGWIALNDPKGIFKSTGVAQSIQQNLDITPDANTLVQNALPQILEKSNKEMFAKKNSILKQNVDLVCDKLMDIPCVVCTKKPESCTYLLTKLELQLMEDIEDDMDFCMKLAAEENLVLLPGVALGLKNWARITIGVEGRMLEDALERLKGFCQRHLKKTEASLQSLKLSENGEI</sequence>
<dbReference type="InterPro" id="IPR015424">
    <property type="entry name" value="PyrdxlP-dep_Trfase"/>
</dbReference>
<comment type="similarity">
    <text evidence="2">Belongs to the class-I pyridoxal-phosphate-dependent aminotransferase family.</text>
</comment>
<reference evidence="5 6" key="1">
    <citation type="submission" date="2021-05" db="EMBL/GenBank/DDBJ databases">
        <title>Genome Assembly of Synthetic Allotetraploid Brassica napus Reveals Homoeologous Exchanges between Subgenomes.</title>
        <authorList>
            <person name="Davis J.T."/>
        </authorList>
    </citation>
    <scope>NUCLEOTIDE SEQUENCE [LARGE SCALE GENOMIC DNA]</scope>
    <source>
        <strain evidence="6">cv. Da-Ae</strain>
        <tissue evidence="5">Seedling</tissue>
    </source>
</reference>
<evidence type="ECO:0000256" key="1">
    <source>
        <dbReference type="ARBA" id="ARBA00001933"/>
    </source>
</evidence>
<dbReference type="PANTHER" id="PTHR45744:SF16">
    <property type="entry name" value="AMINOTRANSFERASE TAT1-RELATED"/>
    <property type="match status" value="1"/>
</dbReference>
<gene>
    <name evidence="5" type="ORF">HID58_040932</name>
</gene>
<dbReference type="InterPro" id="IPR015421">
    <property type="entry name" value="PyrdxlP-dep_Trfase_major"/>
</dbReference>
<evidence type="ECO:0000256" key="2">
    <source>
        <dbReference type="ARBA" id="ARBA00007441"/>
    </source>
</evidence>
<comment type="caution">
    <text evidence="5">The sequence shown here is derived from an EMBL/GenBank/DDBJ whole genome shotgun (WGS) entry which is preliminary data.</text>
</comment>
<dbReference type="EMBL" id="JAGKQM010000011">
    <property type="protein sequence ID" value="KAH0901429.1"/>
    <property type="molecule type" value="Genomic_DNA"/>
</dbReference>
<keyword evidence="6" id="KW-1185">Reference proteome</keyword>
<protein>
    <recommendedName>
        <fullName evidence="4">Aminotransferase class I/classII large domain-containing protein</fullName>
    </recommendedName>
</protein>
<feature type="domain" description="Aminotransferase class I/classII large" evidence="4">
    <location>
        <begin position="105"/>
        <end position="444"/>
    </location>
</feature>
<proteinExistence type="inferred from homology"/>
<dbReference type="Gene3D" id="3.40.640.10">
    <property type="entry name" value="Type I PLP-dependent aspartate aminotransferase-like (Major domain)"/>
    <property type="match status" value="2"/>
</dbReference>
<dbReference type="InterPro" id="IPR015422">
    <property type="entry name" value="PyrdxlP-dep_Trfase_small"/>
</dbReference>
<dbReference type="Pfam" id="PF00155">
    <property type="entry name" value="Aminotran_1_2"/>
    <property type="match status" value="2"/>
</dbReference>
<dbReference type="NCBIfam" id="TIGR01265">
    <property type="entry name" value="tyr_nico_aTase"/>
    <property type="match status" value="2"/>
</dbReference>
<evidence type="ECO:0000313" key="6">
    <source>
        <dbReference type="Proteomes" id="UP000824890"/>
    </source>
</evidence>
<evidence type="ECO:0000256" key="3">
    <source>
        <dbReference type="ARBA" id="ARBA00022898"/>
    </source>
</evidence>
<evidence type="ECO:0000259" key="4">
    <source>
        <dbReference type="Pfam" id="PF00155"/>
    </source>
</evidence>